<dbReference type="HOGENOM" id="CLU_315904_0_0_12"/>
<keyword evidence="1" id="KW-0472">Membrane</keyword>
<dbReference type="EMBL" id="CP001841">
    <property type="protein sequence ID" value="AEF82507.1"/>
    <property type="molecule type" value="Genomic_DNA"/>
</dbReference>
<reference evidence="3" key="1">
    <citation type="submission" date="2009-12" db="EMBL/GenBank/DDBJ databases">
        <title>Complete sequence of Treponema azotonutricium strain ZAS-9.</title>
        <authorList>
            <person name="Tetu S.G."/>
            <person name="Matson E."/>
            <person name="Ren Q."/>
            <person name="Seshadri R."/>
            <person name="Elbourne L."/>
            <person name="Hassan K.A."/>
            <person name="Durkin A."/>
            <person name="Radune D."/>
            <person name="Mohamoud Y."/>
            <person name="Shay R."/>
            <person name="Jin S."/>
            <person name="Zhang X."/>
            <person name="Lucey K."/>
            <person name="Ballor N.R."/>
            <person name="Ottesen E."/>
            <person name="Rosenthal R."/>
            <person name="Allen A."/>
            <person name="Leadbetter J.R."/>
            <person name="Paulsen I.T."/>
        </authorList>
    </citation>
    <scope>NUCLEOTIDE SEQUENCE [LARGE SCALE GENOMIC DNA]</scope>
    <source>
        <strain evidence="3">ATCC BAA-888 / DSM 13862 / ZAS-9</strain>
    </source>
</reference>
<evidence type="ECO:0000256" key="1">
    <source>
        <dbReference type="SAM" id="Phobius"/>
    </source>
</evidence>
<dbReference type="STRING" id="545695.TREAZ_1152"/>
<evidence type="ECO:0000313" key="2">
    <source>
        <dbReference type="EMBL" id="AEF82507.1"/>
    </source>
</evidence>
<accession>F5Y744</accession>
<name>F5Y744_LEAAZ</name>
<dbReference type="AlphaFoldDB" id="F5Y744"/>
<protein>
    <recommendedName>
        <fullName evidence="4">FecR protein domain-containing protein</fullName>
    </recommendedName>
</protein>
<dbReference type="KEGG" id="taz:TREAZ_1152"/>
<gene>
    <name evidence="2" type="ordered locus">TREAZ_1152</name>
</gene>
<keyword evidence="1" id="KW-1133">Transmembrane helix</keyword>
<dbReference type="Gene3D" id="2.60.40.10">
    <property type="entry name" value="Immunoglobulins"/>
    <property type="match status" value="2"/>
</dbReference>
<organism evidence="2 3">
    <name type="scientific">Leadbettera azotonutricia (strain ATCC BAA-888 / DSM 13862 / ZAS-9)</name>
    <name type="common">Treponema azotonutricium</name>
    <dbReference type="NCBI Taxonomy" id="545695"/>
    <lineage>
        <taxon>Bacteria</taxon>
        <taxon>Pseudomonadati</taxon>
        <taxon>Spirochaetota</taxon>
        <taxon>Spirochaetia</taxon>
        <taxon>Spirochaetales</taxon>
        <taxon>Breznakiellaceae</taxon>
        <taxon>Leadbettera</taxon>
    </lineage>
</organism>
<keyword evidence="1" id="KW-0812">Transmembrane</keyword>
<dbReference type="Proteomes" id="UP000009222">
    <property type="component" value="Chromosome"/>
</dbReference>
<sequence length="975" mass="108313">MTGRDFIMGKKDPKNNTALHWYNPDSLLLNIIVLVICVFGIAGSVWLFRKDLNDTRKRLEQEPVGFLSWKDNTVQRLASRRVQWDRLERYFPVYDGDTVSTAALSSGRISFVNGETVELSENTAIRIFYHDEDISRFIIMEGDVTVLADRYTVDLVSSLGSVNLNPKAKAELRTGEGLSIKMLQGSGVLVAGSRNRRAEAGEALELNRDGEFLEDPKVVMISPGRDGKSLAAGQGKIPVEFIWRTVNFPPNGGVRLEVARDKKFAQLASSWYGTNESSTLVDLEPGVYYWRAYMPPVLKGADSGRIEVLRSSAPQALFPSDGTVFSYNNQVPEINFTWIAPAEASQIILEAADNPAMERPKFRQLIDEVSGRGGSFAYPGLESGIWYWQIRPVYPDSVKAEEAPSLVNSFTLTRNTAFEAPLPLTPAVNSTAFTGSGRGDIYFSWKPLAEAENYTVLISQSEDLLNPLISETVNRNYYVYNGDKGILNEGEYYWGVFMTGPQNLRSPNSNPVFFIVRNDEASARTVFPPDNFAIPAARSPDLQYSWKNPYARPARFQISERADFVDHILKDDLIFGSGIQGPFLKPGAYYWRIVVEGDGDSGDPIFNSRPVPLTVIPALNAPKMIFPGNNENLRVEEGKAIKFTWERAAYADYYTAAIFLEGRNTPLGEIDLLSNNEIDVYFDTRTAGRFRWTVQGFTRPTSDNSGRNGLVGEGRFTISPPPGIAALGANWAVPRINNMIVVPGQQAAPITLVSPASGVNIPGINALRSPQEARWTSTDPLMNVQLIVSRNPDPISDPRAIILDAGRSARAMPFPSLTDGIWYWTVRADTSDGRGVGPGSSSWFTVLPIPPLPSPEQTMPANDAVISLAQMTRDRNITFSWNEVEGANAYIFTLFGDGEQPRVLLTNPPDPQPSFILYDLNILDQDNYLWQVEAVYRNRNGVLEQRGIAERHPFAFDIQVSDDIQVNDQGTRYGQ</sequence>
<keyword evidence="3" id="KW-1185">Reference proteome</keyword>
<proteinExistence type="predicted"/>
<feature type="transmembrane region" description="Helical" evidence="1">
    <location>
        <begin position="27"/>
        <end position="48"/>
    </location>
</feature>
<dbReference type="InterPro" id="IPR013783">
    <property type="entry name" value="Ig-like_fold"/>
</dbReference>
<reference evidence="2 3" key="2">
    <citation type="journal article" date="2011" name="ISME J.">
        <title>RNA-seq reveals cooperative metabolic interactions between two termite-gut spirochete species in co-culture.</title>
        <authorList>
            <person name="Rosenthal A.Z."/>
            <person name="Matson E.G."/>
            <person name="Eldar A."/>
            <person name="Leadbetter J.R."/>
        </authorList>
    </citation>
    <scope>NUCLEOTIDE SEQUENCE [LARGE SCALE GENOMIC DNA]</scope>
    <source>
        <strain evidence="3">ATCC BAA-888 / DSM 13862 / ZAS-9</strain>
    </source>
</reference>
<dbReference type="InParanoid" id="F5Y744"/>
<evidence type="ECO:0000313" key="3">
    <source>
        <dbReference type="Proteomes" id="UP000009222"/>
    </source>
</evidence>
<evidence type="ECO:0008006" key="4">
    <source>
        <dbReference type="Google" id="ProtNLM"/>
    </source>
</evidence>
<dbReference type="eggNOG" id="COG4254">
    <property type="taxonomic scope" value="Bacteria"/>
</dbReference>